<dbReference type="InterPro" id="IPR027477">
    <property type="entry name" value="Succ_DH/fumarate_Rdtase_cat_sf"/>
</dbReference>
<keyword evidence="2" id="KW-0285">Flavoprotein</keyword>
<feature type="domain" description="Fumarate reductase/succinate dehydrogenase flavoprotein-like C-terminal" evidence="6">
    <location>
        <begin position="459"/>
        <end position="557"/>
    </location>
</feature>
<dbReference type="Pfam" id="PF00890">
    <property type="entry name" value="FAD_binding_2"/>
    <property type="match status" value="1"/>
</dbReference>
<dbReference type="PANTHER" id="PTHR11632:SF51">
    <property type="entry name" value="SUCCINATE DEHYDROGENASE [UBIQUINONE] FLAVOPROTEIN SUBUNIT, MITOCHONDRIAL"/>
    <property type="match status" value="1"/>
</dbReference>
<feature type="active site" description="Proton acceptor" evidence="4">
    <location>
        <position position="302"/>
    </location>
</feature>
<evidence type="ECO:0000259" key="6">
    <source>
        <dbReference type="Pfam" id="PF02910"/>
    </source>
</evidence>
<dbReference type="Pfam" id="PF02910">
    <property type="entry name" value="Succ_DH_flav_C"/>
    <property type="match status" value="1"/>
</dbReference>
<dbReference type="Gene3D" id="1.20.58.100">
    <property type="entry name" value="Fumarate reductase/succinate dehydrogenase flavoprotein-like, C-terminal domain"/>
    <property type="match status" value="1"/>
</dbReference>
<protein>
    <submittedName>
        <fullName evidence="7">FAD-binding protein</fullName>
    </submittedName>
</protein>
<dbReference type="Proteomes" id="UP000285523">
    <property type="component" value="Unassembled WGS sequence"/>
</dbReference>
<dbReference type="PIRSF" id="PIRSF000171">
    <property type="entry name" value="SDHA_APRA_LASPO"/>
    <property type="match status" value="1"/>
</dbReference>
<evidence type="ECO:0000256" key="4">
    <source>
        <dbReference type="PIRSR" id="PIRSR000171-1"/>
    </source>
</evidence>
<dbReference type="EMBL" id="QYYD01000030">
    <property type="protein sequence ID" value="RJF68347.1"/>
    <property type="molecule type" value="Genomic_DNA"/>
</dbReference>
<dbReference type="InterPro" id="IPR037099">
    <property type="entry name" value="Fum_R/Succ_DH_flav-like_C_sf"/>
</dbReference>
<dbReference type="PANTHER" id="PTHR11632">
    <property type="entry name" value="SUCCINATE DEHYDROGENASE 2 FLAVOPROTEIN SUBUNIT"/>
    <property type="match status" value="1"/>
</dbReference>
<sequence length="576" mass="61002">MVSSNAVRDTSQEASHLATDVLIIGAGGAGMYAALEAACEGASVLLADRSLIGRGGATVMAQMTVAAALGEQTPDHWEHHLADTLNAGRGLCNPSLAALLCEDGPRRLREMDAWKVGWAREDGHIKQAQAPGHDRPRCAYVDFLSTGPAVSRTLRTQLNNAHGIRRIGDLSIVDIAVQDGVACGATALHVTSGEIVTIAAKAVVIATGGLTRLYRRNSASSNMSGDGYALALRAGAELIDMEFVQFFPIGHLAPRLVGMDPIMWDPFRYKLGGKLLNAQMREFEEDYASRDTRSDGRYVLTRDLATYAITKEVEAGRGSPAGGAYLSFQHVPEAEIRRAFGPVVDRLAANGIDLARAPVEVAPIAHYHMGGVRVDTELETAVPGLYACGEAVGGANGANRLSGNAITEAFVFGAQAGRSAARRAARQSSAWSAEAAKPAAELLRGTEAGSRDNPAALITELQALMADLVGPFRTEDRLRRGIAGLAALKQQVGEGPWAAPRGYDAELLDWLDLRNMVLVAQSVALPALARTESRGAHQREDHPGLDETWTVNQMITLANGELSLTRSALPSGKAAA</sequence>
<dbReference type="InterPro" id="IPR030664">
    <property type="entry name" value="SdhA/FrdA/AprA"/>
</dbReference>
<evidence type="ECO:0000256" key="1">
    <source>
        <dbReference type="ARBA" id="ARBA00001974"/>
    </source>
</evidence>
<proteinExistence type="predicted"/>
<dbReference type="GO" id="GO:0016491">
    <property type="term" value="F:oxidoreductase activity"/>
    <property type="evidence" value="ECO:0007669"/>
    <property type="project" value="UniProtKB-KW"/>
</dbReference>
<dbReference type="InterPro" id="IPR036188">
    <property type="entry name" value="FAD/NAD-bd_sf"/>
</dbReference>
<evidence type="ECO:0000259" key="5">
    <source>
        <dbReference type="Pfam" id="PF00890"/>
    </source>
</evidence>
<dbReference type="OrthoDB" id="9806724at2"/>
<comment type="cofactor">
    <cofactor evidence="1">
        <name>FAD</name>
        <dbReference type="ChEBI" id="CHEBI:57692"/>
    </cofactor>
</comment>
<feature type="domain" description="FAD-dependent oxidoreductase 2 FAD-binding" evidence="5">
    <location>
        <begin position="20"/>
        <end position="405"/>
    </location>
</feature>
<dbReference type="AlphaFoldDB" id="A0A418UYN3"/>
<evidence type="ECO:0000313" key="7">
    <source>
        <dbReference type="EMBL" id="RJF68347.1"/>
    </source>
</evidence>
<dbReference type="Gene3D" id="3.90.700.10">
    <property type="entry name" value="Succinate dehydrogenase/fumarate reductase flavoprotein, catalytic domain"/>
    <property type="match status" value="1"/>
</dbReference>
<comment type="caution">
    <text evidence="7">The sequence shown here is derived from an EMBL/GenBank/DDBJ whole genome shotgun (WGS) entry which is preliminary data.</text>
</comment>
<dbReference type="PRINTS" id="PR00411">
    <property type="entry name" value="PNDRDTASEI"/>
</dbReference>
<gene>
    <name evidence="7" type="ORF">D4Q52_22750</name>
</gene>
<dbReference type="InterPro" id="IPR003953">
    <property type="entry name" value="FAD-dep_OxRdtase_2_FAD-bd"/>
</dbReference>
<dbReference type="RefSeq" id="WP_119858852.1">
    <property type="nucleotide sequence ID" value="NZ_QYYD01000030.1"/>
</dbReference>
<evidence type="ECO:0000313" key="8">
    <source>
        <dbReference type="Proteomes" id="UP000285523"/>
    </source>
</evidence>
<evidence type="ECO:0000256" key="2">
    <source>
        <dbReference type="ARBA" id="ARBA00022630"/>
    </source>
</evidence>
<accession>A0A418UYN3</accession>
<evidence type="ECO:0000256" key="3">
    <source>
        <dbReference type="ARBA" id="ARBA00023002"/>
    </source>
</evidence>
<dbReference type="SUPFAM" id="SSF46977">
    <property type="entry name" value="Succinate dehydrogenase/fumarate reductase flavoprotein C-terminal domain"/>
    <property type="match status" value="1"/>
</dbReference>
<dbReference type="InterPro" id="IPR015939">
    <property type="entry name" value="Fum_Rdtase/Succ_DH_flav-like_C"/>
</dbReference>
<keyword evidence="3" id="KW-0560">Oxidoreductase</keyword>
<organism evidence="7 8">
    <name type="scientific">Rhodopseudomonas palustris</name>
    <dbReference type="NCBI Taxonomy" id="1076"/>
    <lineage>
        <taxon>Bacteria</taxon>
        <taxon>Pseudomonadati</taxon>
        <taxon>Pseudomonadota</taxon>
        <taxon>Alphaproteobacteria</taxon>
        <taxon>Hyphomicrobiales</taxon>
        <taxon>Nitrobacteraceae</taxon>
        <taxon>Rhodopseudomonas</taxon>
    </lineage>
</organism>
<reference evidence="7 8" key="1">
    <citation type="submission" date="2018-09" db="EMBL/GenBank/DDBJ databases">
        <title>Draft genome sequence of Rhodopseudomonas palustris 2.1.18.</title>
        <authorList>
            <person name="Robertson S.L."/>
            <person name="Meyer T.E."/>
            <person name="Kyndt J.A."/>
        </authorList>
    </citation>
    <scope>NUCLEOTIDE SEQUENCE [LARGE SCALE GENOMIC DNA]</scope>
    <source>
        <strain evidence="7 8">2.1.18</strain>
    </source>
</reference>
<dbReference type="Gene3D" id="3.50.50.60">
    <property type="entry name" value="FAD/NAD(P)-binding domain"/>
    <property type="match status" value="1"/>
</dbReference>
<dbReference type="SUPFAM" id="SSF51905">
    <property type="entry name" value="FAD/NAD(P)-binding domain"/>
    <property type="match status" value="1"/>
</dbReference>
<dbReference type="PRINTS" id="PR00368">
    <property type="entry name" value="FADPNR"/>
</dbReference>
<name>A0A418UYN3_RHOPL</name>
<dbReference type="SUPFAM" id="SSF56425">
    <property type="entry name" value="Succinate dehydrogenase/fumarate reductase flavoprotein, catalytic domain"/>
    <property type="match status" value="1"/>
</dbReference>